<organism evidence="1 2">
    <name type="scientific">Curtobacterium oceanosedimentum</name>
    <dbReference type="NCBI Taxonomy" id="465820"/>
    <lineage>
        <taxon>Bacteria</taxon>
        <taxon>Bacillati</taxon>
        <taxon>Actinomycetota</taxon>
        <taxon>Actinomycetes</taxon>
        <taxon>Micrococcales</taxon>
        <taxon>Microbacteriaceae</taxon>
        <taxon>Curtobacterium</taxon>
    </lineage>
</organism>
<proteinExistence type="predicted"/>
<dbReference type="InterPro" id="IPR050275">
    <property type="entry name" value="PGM_Phosphatase"/>
</dbReference>
<dbReference type="Gene3D" id="3.40.50.1240">
    <property type="entry name" value="Phosphoglycerate mutase-like"/>
    <property type="match status" value="1"/>
</dbReference>
<evidence type="ECO:0000313" key="2">
    <source>
        <dbReference type="Proteomes" id="UP000072763"/>
    </source>
</evidence>
<dbReference type="Pfam" id="PF00300">
    <property type="entry name" value="His_Phos_1"/>
    <property type="match status" value="1"/>
</dbReference>
<dbReference type="SUPFAM" id="SSF53254">
    <property type="entry name" value="Phosphoglycerate mutase-like"/>
    <property type="match status" value="1"/>
</dbReference>
<gene>
    <name evidence="1" type="ORF">NS359_07340</name>
</gene>
<sequence>MPATRIHLVRHGEVHNPGRVLYGRLPGFGLSELGARMAAASATAWHDAGVDVRRIVASPLQRTQESAAPWAAAYGLEVSLDERLIEPTNRYEGQRPGFTKRSIGRPAEWPWIANPFRPSWGEAYESIANRMLAAVTSAWESVDGGDVVLVSHQLPIWTVHRKLAGEPLWHDPRKRRCDLSSITTLERVPATSSGRFTEVGYADPAQSLRASAVDEGAV</sequence>
<accession>A0A147DRP3</accession>
<evidence type="ECO:0000313" key="1">
    <source>
        <dbReference type="EMBL" id="KTR52131.1"/>
    </source>
</evidence>
<dbReference type="InterPro" id="IPR029033">
    <property type="entry name" value="His_PPase_superfam"/>
</dbReference>
<protein>
    <submittedName>
        <fullName evidence="1">Phosphoglycerate mutase</fullName>
    </submittedName>
</protein>
<dbReference type="CDD" id="cd07067">
    <property type="entry name" value="HP_PGM_like"/>
    <property type="match status" value="1"/>
</dbReference>
<dbReference type="Proteomes" id="UP000072763">
    <property type="component" value="Unassembled WGS sequence"/>
</dbReference>
<dbReference type="PANTHER" id="PTHR48100">
    <property type="entry name" value="BROAD-SPECIFICITY PHOSPHATASE YOR283W-RELATED"/>
    <property type="match status" value="1"/>
</dbReference>
<reference evidence="1 2" key="1">
    <citation type="journal article" date="2016" name="Front. Microbiol.">
        <title>Genomic Resource of Rice Seed Associated Bacteria.</title>
        <authorList>
            <person name="Midha S."/>
            <person name="Bansal K."/>
            <person name="Sharma S."/>
            <person name="Kumar N."/>
            <person name="Patil P.P."/>
            <person name="Chaudhry V."/>
            <person name="Patil P.B."/>
        </authorList>
    </citation>
    <scope>NUCLEOTIDE SEQUENCE [LARGE SCALE GENOMIC DNA]</scope>
    <source>
        <strain evidence="1 2">NS359</strain>
    </source>
</reference>
<name>A0A147DRP3_9MICO</name>
<dbReference type="OrthoDB" id="3215466at2"/>
<dbReference type="PANTHER" id="PTHR48100:SF51">
    <property type="entry name" value="PHOSPHOGLYCERATE MUTASE"/>
    <property type="match status" value="1"/>
</dbReference>
<dbReference type="RefSeq" id="WP_058749593.1">
    <property type="nucleotide sequence ID" value="NZ_LDRC01000036.1"/>
</dbReference>
<comment type="caution">
    <text evidence="1">The sequence shown here is derived from an EMBL/GenBank/DDBJ whole genome shotgun (WGS) entry which is preliminary data.</text>
</comment>
<dbReference type="InterPro" id="IPR013078">
    <property type="entry name" value="His_Pase_superF_clade-1"/>
</dbReference>
<dbReference type="STRING" id="465820.NS263_13635"/>
<dbReference type="AlphaFoldDB" id="A0A147DRP3"/>
<dbReference type="PATRIC" id="fig|465820.4.peg.1555"/>
<dbReference type="GO" id="GO:0005737">
    <property type="term" value="C:cytoplasm"/>
    <property type="evidence" value="ECO:0007669"/>
    <property type="project" value="TreeGrafter"/>
</dbReference>
<dbReference type="SMART" id="SM00855">
    <property type="entry name" value="PGAM"/>
    <property type="match status" value="1"/>
</dbReference>
<dbReference type="EMBL" id="LDRC01000036">
    <property type="protein sequence ID" value="KTR52131.1"/>
    <property type="molecule type" value="Genomic_DNA"/>
</dbReference>
<dbReference type="GO" id="GO:0016791">
    <property type="term" value="F:phosphatase activity"/>
    <property type="evidence" value="ECO:0007669"/>
    <property type="project" value="TreeGrafter"/>
</dbReference>